<dbReference type="GeneID" id="6072457"/>
<evidence type="ECO:0000256" key="1">
    <source>
        <dbReference type="SAM" id="MobiDB-lite"/>
    </source>
</evidence>
<name>B0CZD3_LACBS</name>
<dbReference type="RefSeq" id="XP_001876865.1">
    <property type="nucleotide sequence ID" value="XM_001876830.1"/>
</dbReference>
<dbReference type="KEGG" id="lbc:LACBIDRAFT_311160"/>
<keyword evidence="3" id="KW-1185">Reference proteome</keyword>
<gene>
    <name evidence="2" type="ORF">LACBIDRAFT_311160</name>
</gene>
<sequence>MSGGVGDHVGFPRLPSNSSTFPTTPDPSASPKTSYLGLCVANPVLSVGGEPPVTGSNLTLVNLTISWNSAIGSFRSFFQTANSDILMAVFAFNIPALLEAVKAVKPFIASTAWMNSIVGSLGPGLASIADPMIEACSIREETPRVLTLLSVGTAGMSPKCA</sequence>
<feature type="region of interest" description="Disordered" evidence="1">
    <location>
        <begin position="1"/>
        <end position="29"/>
    </location>
</feature>
<dbReference type="InParanoid" id="B0CZD3"/>
<dbReference type="AlphaFoldDB" id="B0CZD3"/>
<dbReference type="STRING" id="486041.B0CZD3"/>
<protein>
    <submittedName>
        <fullName evidence="2">Predicted protein</fullName>
    </submittedName>
</protein>
<dbReference type="Gene3D" id="3.30.560.10">
    <property type="entry name" value="Glucose Oxidase, domain 3"/>
    <property type="match status" value="1"/>
</dbReference>
<proteinExistence type="predicted"/>
<reference evidence="2 3" key="1">
    <citation type="journal article" date="2008" name="Nature">
        <title>The genome of Laccaria bicolor provides insights into mycorrhizal symbiosis.</title>
        <authorList>
            <person name="Martin F."/>
            <person name="Aerts A."/>
            <person name="Ahren D."/>
            <person name="Brun A."/>
            <person name="Danchin E.G.J."/>
            <person name="Duchaussoy F."/>
            <person name="Gibon J."/>
            <person name="Kohler A."/>
            <person name="Lindquist E."/>
            <person name="Pereda V."/>
            <person name="Salamov A."/>
            <person name="Shapiro H.J."/>
            <person name="Wuyts J."/>
            <person name="Blaudez D."/>
            <person name="Buee M."/>
            <person name="Brokstein P."/>
            <person name="Canbaeck B."/>
            <person name="Cohen D."/>
            <person name="Courty P.E."/>
            <person name="Coutinho P.M."/>
            <person name="Delaruelle C."/>
            <person name="Detter J.C."/>
            <person name="Deveau A."/>
            <person name="DiFazio S."/>
            <person name="Duplessis S."/>
            <person name="Fraissinet-Tachet L."/>
            <person name="Lucic E."/>
            <person name="Frey-Klett P."/>
            <person name="Fourrey C."/>
            <person name="Feussner I."/>
            <person name="Gay G."/>
            <person name="Grimwood J."/>
            <person name="Hoegger P.J."/>
            <person name="Jain P."/>
            <person name="Kilaru S."/>
            <person name="Labbe J."/>
            <person name="Lin Y.C."/>
            <person name="Legue V."/>
            <person name="Le Tacon F."/>
            <person name="Marmeisse R."/>
            <person name="Melayah D."/>
            <person name="Montanini B."/>
            <person name="Muratet M."/>
            <person name="Nehls U."/>
            <person name="Niculita-Hirzel H."/>
            <person name="Oudot-Le Secq M.P."/>
            <person name="Peter M."/>
            <person name="Quesneville H."/>
            <person name="Rajashekar B."/>
            <person name="Reich M."/>
            <person name="Rouhier N."/>
            <person name="Schmutz J."/>
            <person name="Yin T."/>
            <person name="Chalot M."/>
            <person name="Henrissat B."/>
            <person name="Kuees U."/>
            <person name="Lucas S."/>
            <person name="Van de Peer Y."/>
            <person name="Podila G.K."/>
            <person name="Polle A."/>
            <person name="Pukkila P.J."/>
            <person name="Richardson P.M."/>
            <person name="Rouze P."/>
            <person name="Sanders I.R."/>
            <person name="Stajich J.E."/>
            <person name="Tunlid A."/>
            <person name="Tuskan G."/>
            <person name="Grigoriev I.V."/>
        </authorList>
    </citation>
    <scope>NUCLEOTIDE SEQUENCE [LARGE SCALE GENOMIC DNA]</scope>
    <source>
        <strain evidence="3">S238N-H82 / ATCC MYA-4686</strain>
    </source>
</reference>
<dbReference type="EMBL" id="DS547094">
    <property type="protein sequence ID" value="EDR12601.1"/>
    <property type="molecule type" value="Genomic_DNA"/>
</dbReference>
<evidence type="ECO:0000313" key="3">
    <source>
        <dbReference type="Proteomes" id="UP000001194"/>
    </source>
</evidence>
<organism evidence="3">
    <name type="scientific">Laccaria bicolor (strain S238N-H82 / ATCC MYA-4686)</name>
    <name type="common">Bicoloured deceiver</name>
    <name type="synonym">Laccaria laccata var. bicolor</name>
    <dbReference type="NCBI Taxonomy" id="486041"/>
    <lineage>
        <taxon>Eukaryota</taxon>
        <taxon>Fungi</taxon>
        <taxon>Dikarya</taxon>
        <taxon>Basidiomycota</taxon>
        <taxon>Agaricomycotina</taxon>
        <taxon>Agaricomycetes</taxon>
        <taxon>Agaricomycetidae</taxon>
        <taxon>Agaricales</taxon>
        <taxon>Agaricineae</taxon>
        <taxon>Hydnangiaceae</taxon>
        <taxon>Laccaria</taxon>
    </lineage>
</organism>
<dbReference type="HOGENOM" id="CLU_1643989_0_0_1"/>
<evidence type="ECO:0000313" key="2">
    <source>
        <dbReference type="EMBL" id="EDR12601.1"/>
    </source>
</evidence>
<dbReference type="Proteomes" id="UP000001194">
    <property type="component" value="Unassembled WGS sequence"/>
</dbReference>
<feature type="compositionally biased region" description="Polar residues" evidence="1">
    <location>
        <begin position="15"/>
        <end position="29"/>
    </location>
</feature>
<accession>B0CZD3</accession>